<keyword evidence="2" id="KW-1185">Reference proteome</keyword>
<dbReference type="Proteomes" id="UP001054821">
    <property type="component" value="Chromosome 4"/>
</dbReference>
<dbReference type="EMBL" id="JAJFAZ020000004">
    <property type="protein sequence ID" value="KAI5332340.1"/>
    <property type="molecule type" value="Genomic_DNA"/>
</dbReference>
<proteinExistence type="predicted"/>
<accession>A0AAD4VW19</accession>
<dbReference type="AlphaFoldDB" id="A0AAD4VW19"/>
<reference evidence="1 2" key="1">
    <citation type="journal article" date="2022" name="G3 (Bethesda)">
        <title>Whole-genome sequence and methylome profiling of the almond [Prunus dulcis (Mill.) D.A. Webb] cultivar 'Nonpareil'.</title>
        <authorList>
            <person name="D'Amico-Willman K.M."/>
            <person name="Ouma W.Z."/>
            <person name="Meulia T."/>
            <person name="Sideli G.M."/>
            <person name="Gradziel T.M."/>
            <person name="Fresnedo-Ramirez J."/>
        </authorList>
    </citation>
    <scope>NUCLEOTIDE SEQUENCE [LARGE SCALE GENOMIC DNA]</scope>
    <source>
        <strain evidence="1">Clone GOH B32 T37-40</strain>
    </source>
</reference>
<name>A0AAD4VW19_PRUDU</name>
<evidence type="ECO:0000313" key="1">
    <source>
        <dbReference type="EMBL" id="KAI5332340.1"/>
    </source>
</evidence>
<evidence type="ECO:0000313" key="2">
    <source>
        <dbReference type="Proteomes" id="UP001054821"/>
    </source>
</evidence>
<comment type="caution">
    <text evidence="1">The sequence shown here is derived from an EMBL/GenBank/DDBJ whole genome shotgun (WGS) entry which is preliminary data.</text>
</comment>
<protein>
    <submittedName>
        <fullName evidence="1">Uncharacterized protein</fullName>
    </submittedName>
</protein>
<sequence>MIAVRGELLITPRDQFTRAFQLLIQDLADATGEGNFRASETKESIPASHAGVSNNDNGARCVPRRVQICKVLLPELMVSELLWWR</sequence>
<gene>
    <name evidence="1" type="ORF">L3X38_022469</name>
</gene>
<organism evidence="1 2">
    <name type="scientific">Prunus dulcis</name>
    <name type="common">Almond</name>
    <name type="synonym">Amygdalus dulcis</name>
    <dbReference type="NCBI Taxonomy" id="3755"/>
    <lineage>
        <taxon>Eukaryota</taxon>
        <taxon>Viridiplantae</taxon>
        <taxon>Streptophyta</taxon>
        <taxon>Embryophyta</taxon>
        <taxon>Tracheophyta</taxon>
        <taxon>Spermatophyta</taxon>
        <taxon>Magnoliopsida</taxon>
        <taxon>eudicotyledons</taxon>
        <taxon>Gunneridae</taxon>
        <taxon>Pentapetalae</taxon>
        <taxon>rosids</taxon>
        <taxon>fabids</taxon>
        <taxon>Rosales</taxon>
        <taxon>Rosaceae</taxon>
        <taxon>Amygdaloideae</taxon>
        <taxon>Amygdaleae</taxon>
        <taxon>Prunus</taxon>
    </lineage>
</organism>